<sequence length="609" mass="70083">MSFHFVLYQCEKCINKMNWIFPLSISPFFFFYAISPLSILFCCSSEKRVFRVMYPFNRTTSIHAENAMPNIEEMEEEDEEMGAGGGRANGKMYSNRNTLVMDSTEVNQAPPGSPVEKTILASILEMSNINDKWVKTFTPSAAAPGTTNKKKSRRESLFECSWRGVHCVSNSLRSILFLFRLLAIFPTSTDRTPRRKRSHKWIIKWVLYLNYIALAVLLNSFLIKMNFRVLMLYKHKFGLMHTGTVSSMITATKPVINVFVIVLSAIKFKSHQRLLKTIDMVDVCFRSAFGVSPPLRIYKFVFFFTLVIVFSSALILKIVEFVGTEQVFGEHILTDSSFILVPVLSLWNIIPLLYYHLYNVLVRFYCRTLIKSMNREHKKRHFSLKFYYEQFTRITNVQEAVGDVFNPLLLFSLAWSLLVLCLTIYFLSEPTSTQNSRLLVPITPEQVHNQKIREKLIITVHVSICWAAYQVIMAVLHILIICSTGMMTNETTRQIVNAVLRIVPDANADLDRFQISCFVHKMTTQFMWGMTVWRAFPLERTTFFTVTKLYASGVKLKKKISLFQLISVIVTYSLLLFRFKDDMVQNPPYMAAMAVFNQTTSTIGPAASG</sequence>
<feature type="transmembrane region" description="Helical" evidence="6">
    <location>
        <begin position="456"/>
        <end position="480"/>
    </location>
</feature>
<evidence type="ECO:0000256" key="2">
    <source>
        <dbReference type="ARBA" id="ARBA00022692"/>
    </source>
</evidence>
<comment type="subcellular location">
    <subcellularLocation>
        <location evidence="1">Membrane</location>
        <topology evidence="1">Multi-pass membrane protein</topology>
    </subcellularLocation>
</comment>
<dbReference type="PANTHER" id="PTHR21143:SF121">
    <property type="entry name" value="GUSTATORY AND ODORANT RECEPTOR 21A"/>
    <property type="match status" value="1"/>
</dbReference>
<name>E3MHI9_CAERE</name>
<dbReference type="InParanoid" id="E3MHI9"/>
<dbReference type="GO" id="GO:0030425">
    <property type="term" value="C:dendrite"/>
    <property type="evidence" value="ECO:0007669"/>
    <property type="project" value="TreeGrafter"/>
</dbReference>
<dbReference type="GO" id="GO:0030424">
    <property type="term" value="C:axon"/>
    <property type="evidence" value="ECO:0007669"/>
    <property type="project" value="TreeGrafter"/>
</dbReference>
<dbReference type="InterPro" id="IPR013604">
    <property type="entry name" value="7TM_chemorcpt"/>
</dbReference>
<feature type="transmembrane region" description="Helical" evidence="6">
    <location>
        <begin position="243"/>
        <end position="266"/>
    </location>
</feature>
<organism evidence="8">
    <name type="scientific">Caenorhabditis remanei</name>
    <name type="common">Caenorhabditis vulgaris</name>
    <dbReference type="NCBI Taxonomy" id="31234"/>
    <lineage>
        <taxon>Eukaryota</taxon>
        <taxon>Metazoa</taxon>
        <taxon>Ecdysozoa</taxon>
        <taxon>Nematoda</taxon>
        <taxon>Chromadorea</taxon>
        <taxon>Rhabditida</taxon>
        <taxon>Rhabditina</taxon>
        <taxon>Rhabditomorpha</taxon>
        <taxon>Rhabditoidea</taxon>
        <taxon>Rhabditidae</taxon>
        <taxon>Peloderinae</taxon>
        <taxon>Caenorhabditis</taxon>
    </lineage>
</organism>
<dbReference type="Proteomes" id="UP000008281">
    <property type="component" value="Unassembled WGS sequence"/>
</dbReference>
<evidence type="ECO:0000256" key="5">
    <source>
        <dbReference type="ARBA" id="ARBA00023170"/>
    </source>
</evidence>
<dbReference type="STRING" id="31234.E3MHI9"/>
<reference evidence="7" key="1">
    <citation type="submission" date="2007-07" db="EMBL/GenBank/DDBJ databases">
        <title>PCAP assembly of the Caenorhabditis remanei genome.</title>
        <authorList>
            <consortium name="The Caenorhabditis remanei Sequencing Consortium"/>
            <person name="Wilson R.K."/>
        </authorList>
    </citation>
    <scope>NUCLEOTIDE SEQUENCE [LARGE SCALE GENOMIC DNA]</scope>
    <source>
        <strain evidence="7">PB4641</strain>
    </source>
</reference>
<dbReference type="GO" id="GO:0043025">
    <property type="term" value="C:neuronal cell body"/>
    <property type="evidence" value="ECO:0007669"/>
    <property type="project" value="TreeGrafter"/>
</dbReference>
<keyword evidence="3 6" id="KW-1133">Transmembrane helix</keyword>
<dbReference type="GO" id="GO:0050909">
    <property type="term" value="P:sensory perception of taste"/>
    <property type="evidence" value="ECO:0007669"/>
    <property type="project" value="InterPro"/>
</dbReference>
<evidence type="ECO:0000256" key="6">
    <source>
        <dbReference type="SAM" id="Phobius"/>
    </source>
</evidence>
<evidence type="ECO:0000313" key="7">
    <source>
        <dbReference type="EMBL" id="EFP01957.1"/>
    </source>
</evidence>
<feature type="transmembrane region" description="Helical" evidence="6">
    <location>
        <begin position="339"/>
        <end position="365"/>
    </location>
</feature>
<dbReference type="GO" id="GO:0007186">
    <property type="term" value="P:G protein-coupled receptor signaling pathway"/>
    <property type="evidence" value="ECO:0007669"/>
    <property type="project" value="EnsemblMetazoa"/>
</dbReference>
<dbReference type="GO" id="GO:0016020">
    <property type="term" value="C:membrane"/>
    <property type="evidence" value="ECO:0007669"/>
    <property type="project" value="UniProtKB-SubCell"/>
</dbReference>
<keyword evidence="2 6" id="KW-0812">Transmembrane</keyword>
<feature type="transmembrane region" description="Helical" evidence="6">
    <location>
        <begin position="408"/>
        <end position="428"/>
    </location>
</feature>
<dbReference type="HOGENOM" id="CLU_521987_0_0_1"/>
<protein>
    <submittedName>
        <fullName evidence="7">CRE-EGL-47 protein</fullName>
    </submittedName>
</protein>
<dbReference type="EMBL" id="DS268445">
    <property type="protein sequence ID" value="EFP01957.1"/>
    <property type="molecule type" value="Genomic_DNA"/>
</dbReference>
<keyword evidence="4 6" id="KW-0472">Membrane</keyword>
<gene>
    <name evidence="7" type="primary">Cre-egl-47</name>
    <name evidence="7" type="ORF">CRE_22848</name>
</gene>
<proteinExistence type="predicted"/>
<feature type="transmembrane region" description="Helical" evidence="6">
    <location>
        <begin position="300"/>
        <end position="319"/>
    </location>
</feature>
<evidence type="ECO:0000256" key="4">
    <source>
        <dbReference type="ARBA" id="ARBA00023136"/>
    </source>
</evidence>
<feature type="transmembrane region" description="Helical" evidence="6">
    <location>
        <begin position="560"/>
        <end position="579"/>
    </location>
</feature>
<dbReference type="GO" id="GO:0018991">
    <property type="term" value="P:egg-laying behavior"/>
    <property type="evidence" value="ECO:0007669"/>
    <property type="project" value="EnsemblMetazoa"/>
</dbReference>
<dbReference type="PANTHER" id="PTHR21143">
    <property type="entry name" value="INVERTEBRATE GUSTATORY RECEPTOR"/>
    <property type="match status" value="1"/>
</dbReference>
<keyword evidence="5" id="KW-0675">Receptor</keyword>
<dbReference type="eggNOG" id="ENOG502SRBC">
    <property type="taxonomic scope" value="Eukaryota"/>
</dbReference>
<dbReference type="Pfam" id="PF08395">
    <property type="entry name" value="7tm_7"/>
    <property type="match status" value="1"/>
</dbReference>
<feature type="transmembrane region" description="Helical" evidence="6">
    <location>
        <begin position="20"/>
        <end position="43"/>
    </location>
</feature>
<feature type="transmembrane region" description="Helical" evidence="6">
    <location>
        <begin position="201"/>
        <end position="223"/>
    </location>
</feature>
<dbReference type="OrthoDB" id="5782746at2759"/>
<evidence type="ECO:0000256" key="3">
    <source>
        <dbReference type="ARBA" id="ARBA00022989"/>
    </source>
</evidence>
<accession>E3MHI9</accession>
<keyword evidence="8" id="KW-1185">Reference proteome</keyword>
<evidence type="ECO:0000256" key="1">
    <source>
        <dbReference type="ARBA" id="ARBA00004141"/>
    </source>
</evidence>
<dbReference type="FunCoup" id="E3MHI9">
    <property type="interactions" value="9"/>
</dbReference>
<evidence type="ECO:0000313" key="8">
    <source>
        <dbReference type="Proteomes" id="UP000008281"/>
    </source>
</evidence>
<dbReference type="AlphaFoldDB" id="E3MHI9"/>